<feature type="region of interest" description="Disordered" evidence="1">
    <location>
        <begin position="758"/>
        <end position="779"/>
    </location>
</feature>
<dbReference type="InterPro" id="IPR001202">
    <property type="entry name" value="WW_dom"/>
</dbReference>
<feature type="domain" description="WW" evidence="2">
    <location>
        <begin position="312"/>
        <end position="340"/>
    </location>
</feature>
<dbReference type="RefSeq" id="XP_026190574.1">
    <property type="nucleotide sequence ID" value="XM_026334789.1"/>
</dbReference>
<dbReference type="SUPFAM" id="SSF51045">
    <property type="entry name" value="WW domain"/>
    <property type="match status" value="1"/>
</dbReference>
<dbReference type="InterPro" id="IPR036020">
    <property type="entry name" value="WW_dom_sf"/>
</dbReference>
<feature type="region of interest" description="Disordered" evidence="1">
    <location>
        <begin position="1"/>
        <end position="22"/>
    </location>
</feature>
<name>A0A6P6RSP3_9EIME</name>
<feature type="compositionally biased region" description="Basic and acidic residues" evidence="1">
    <location>
        <begin position="95"/>
        <end position="105"/>
    </location>
</feature>
<feature type="compositionally biased region" description="Basic and acidic residues" evidence="1">
    <location>
        <begin position="430"/>
        <end position="445"/>
    </location>
</feature>
<dbReference type="AlphaFoldDB" id="A0A6P6RSP3"/>
<sequence>MTGSEGTTEQANCVTHHQSEENLEEWQPKLHDGKDEECHVSLVNSWVRRASKPLVSAFADPLHTEGVSSAPKMIPASESVLATYSGSVDPGSRSESQDHDGARDEDVPEISADSIAAAASAAALAATDAGELQSTPSSEDNQASATKQSSSDMPPPSFLPRQLRMKRSSSKATRNQISTPAQTPITDKQAVSVAPPSSAHSTDNSSGHATALTEQQKGKQEQSENAQSGTSNRGNVDDEFMLFMKEIQQLDSHGVVEADSATEDGQSDEFEGHDTQSGKDQSEKSSQPVLESLHDNPNDRETSQQSEQEVVWQAVLDAASGKTYYWNVVTDEVTWELPSVSVGSGSTFVGTQQQEQAQHDLWQWASSNFRMTQDLPTCSEKVQQLMLQLDFIEEELDAVYECSKSAHPAQSAEEAHVSLRLQRFRSLKRQREQQREQQRQKRSCEAKASGSDDELLKELIDLQLQQDQQPSPTQCATCRQRVAESRGTQHEQAKVRSLASSLARRLGKVEKEWASTMLAALKARLDDWIDGGLSGSFFLLRLDKMQQEFQKHLSQDVEAQGRQQELASVFPYSAAAAAASASPATKATPRNCLAAATAVSSLERGGSGRISNTLSDAEAVLKVCSNPIEDSPAACVSPPTPAGPPPTLPDDAPPATADVTQGGATPAAGMSLVVSRDLHTVEGLWMGLCLAVVLPTVAVFVRVCCAVRVDAWELPRDGVQAPGLTGLAAKRTISGSGAKKMSSSNPLVRKRMQLVEKWQKSREKDEESEEEDYEQRKERLKQKKLDEWKEREMASRRGMQNANFIEVTADWRSLVQRK</sequence>
<gene>
    <name evidence="4" type="primary">LOC34617531</name>
</gene>
<dbReference type="OrthoDB" id="195748at2759"/>
<proteinExistence type="predicted"/>
<dbReference type="Pfam" id="PF00397">
    <property type="entry name" value="WW"/>
    <property type="match status" value="1"/>
</dbReference>
<feature type="compositionally biased region" description="Polar residues" evidence="1">
    <location>
        <begin position="132"/>
        <end position="152"/>
    </location>
</feature>
<feature type="region of interest" description="Disordered" evidence="1">
    <location>
        <begin position="632"/>
        <end position="663"/>
    </location>
</feature>
<dbReference type="SMART" id="SM00456">
    <property type="entry name" value="WW"/>
    <property type="match status" value="1"/>
</dbReference>
<feature type="compositionally biased region" description="Polar residues" evidence="1">
    <location>
        <begin position="170"/>
        <end position="186"/>
    </location>
</feature>
<feature type="region of interest" description="Disordered" evidence="1">
    <location>
        <begin position="81"/>
        <end position="235"/>
    </location>
</feature>
<feature type="compositionally biased region" description="Polar residues" evidence="1">
    <location>
        <begin position="223"/>
        <end position="234"/>
    </location>
</feature>
<feature type="compositionally biased region" description="Pro residues" evidence="1">
    <location>
        <begin position="638"/>
        <end position="652"/>
    </location>
</feature>
<evidence type="ECO:0000259" key="2">
    <source>
        <dbReference type="PROSITE" id="PS50020"/>
    </source>
</evidence>
<evidence type="ECO:0000313" key="3">
    <source>
        <dbReference type="Proteomes" id="UP000515125"/>
    </source>
</evidence>
<feature type="compositionally biased region" description="Polar residues" evidence="1">
    <location>
        <begin position="200"/>
        <end position="215"/>
    </location>
</feature>
<feature type="compositionally biased region" description="Acidic residues" evidence="1">
    <location>
        <begin position="260"/>
        <end position="269"/>
    </location>
</feature>
<feature type="compositionally biased region" description="Basic and acidic residues" evidence="1">
    <location>
        <begin position="292"/>
        <end position="302"/>
    </location>
</feature>
<dbReference type="GeneID" id="34617531"/>
<feature type="compositionally biased region" description="Low complexity" evidence="1">
    <location>
        <begin position="110"/>
        <end position="129"/>
    </location>
</feature>
<feature type="compositionally biased region" description="Polar residues" evidence="1">
    <location>
        <begin position="1"/>
        <end position="16"/>
    </location>
</feature>
<evidence type="ECO:0000313" key="4">
    <source>
        <dbReference type="RefSeq" id="XP_026190574.1"/>
    </source>
</evidence>
<keyword evidence="3" id="KW-1185">Reference proteome</keyword>
<feature type="region of interest" description="Disordered" evidence="1">
    <location>
        <begin position="256"/>
        <end position="308"/>
    </location>
</feature>
<dbReference type="CDD" id="cd00201">
    <property type="entry name" value="WW"/>
    <property type="match status" value="1"/>
</dbReference>
<feature type="compositionally biased region" description="Low complexity" evidence="1">
    <location>
        <begin position="190"/>
        <end position="199"/>
    </location>
</feature>
<feature type="compositionally biased region" description="Basic and acidic residues" evidence="1">
    <location>
        <begin position="270"/>
        <end position="283"/>
    </location>
</feature>
<accession>A0A6P6RSP3</accession>
<dbReference type="Proteomes" id="UP000515125">
    <property type="component" value="Unplaced"/>
</dbReference>
<dbReference type="PROSITE" id="PS50020">
    <property type="entry name" value="WW_DOMAIN_2"/>
    <property type="match status" value="1"/>
</dbReference>
<reference evidence="4" key="1">
    <citation type="submission" date="2025-08" db="UniProtKB">
        <authorList>
            <consortium name="RefSeq"/>
        </authorList>
    </citation>
    <scope>IDENTIFICATION</scope>
</reference>
<protein>
    <submittedName>
        <fullName evidence="4">Formin-binding protein 4</fullName>
    </submittedName>
</protein>
<evidence type="ECO:0000256" key="1">
    <source>
        <dbReference type="SAM" id="MobiDB-lite"/>
    </source>
</evidence>
<dbReference type="Gene3D" id="2.20.70.10">
    <property type="match status" value="1"/>
</dbReference>
<feature type="region of interest" description="Disordered" evidence="1">
    <location>
        <begin position="430"/>
        <end position="451"/>
    </location>
</feature>
<organism evidence="3 4">
    <name type="scientific">Cyclospora cayetanensis</name>
    <dbReference type="NCBI Taxonomy" id="88456"/>
    <lineage>
        <taxon>Eukaryota</taxon>
        <taxon>Sar</taxon>
        <taxon>Alveolata</taxon>
        <taxon>Apicomplexa</taxon>
        <taxon>Conoidasida</taxon>
        <taxon>Coccidia</taxon>
        <taxon>Eucoccidiorida</taxon>
        <taxon>Eimeriorina</taxon>
        <taxon>Eimeriidae</taxon>
        <taxon>Cyclospora</taxon>
    </lineage>
</organism>